<reference evidence="3" key="1">
    <citation type="submission" date="2020-09" db="EMBL/GenBank/DDBJ databases">
        <title>Genome-Enabled Discovery of Anthraquinone Biosynthesis in Senna tora.</title>
        <authorList>
            <person name="Kang S.-H."/>
            <person name="Pandey R.P."/>
            <person name="Lee C.-M."/>
            <person name="Sim J.-S."/>
            <person name="Jeong J.-T."/>
            <person name="Choi B.-S."/>
            <person name="Jung M."/>
            <person name="Ginzburg D."/>
            <person name="Zhao K."/>
            <person name="Won S.Y."/>
            <person name="Oh T.-J."/>
            <person name="Yu Y."/>
            <person name="Kim N.-H."/>
            <person name="Lee O.R."/>
            <person name="Lee T.-H."/>
            <person name="Bashyal P."/>
            <person name="Kim T.-S."/>
            <person name="Lee W.-H."/>
            <person name="Kawkins C."/>
            <person name="Kim C.-K."/>
            <person name="Kim J.S."/>
            <person name="Ahn B.O."/>
            <person name="Rhee S.Y."/>
            <person name="Sohng J.K."/>
        </authorList>
    </citation>
    <scope>NUCLEOTIDE SEQUENCE</scope>
    <source>
        <tissue evidence="3">Leaf</tissue>
    </source>
</reference>
<dbReference type="InterPro" id="IPR036770">
    <property type="entry name" value="Ankyrin_rpt-contain_sf"/>
</dbReference>
<proteinExistence type="predicted"/>
<feature type="domain" description="PGG" evidence="2">
    <location>
        <begin position="147"/>
        <end position="184"/>
    </location>
</feature>
<sequence length="234" mass="26464">MRAELATNAIFYAAREGNAEFVEQLAKANPHLILHNSNILGTPFSFAIQNRQAEVFNLFHQFRLKNFLATIVDQFGNGLLHVAGMMAPSSQLNRISGAALQMQRELQWFKEVESVIPHGIRVFQNIAGYKPIDVFKESHKELRNEGEKWMKDTSSSCSVVGALIVTIMFAAAFTVPGGNNQETGYPMDPYVTLCRRRFSRILTQKVDHRAFYTFSIHCNNDDGLFCYHSYHGAI</sequence>
<dbReference type="InterPro" id="IPR026961">
    <property type="entry name" value="PGG_dom"/>
</dbReference>
<comment type="caution">
    <text evidence="3">The sequence shown here is derived from an EMBL/GenBank/DDBJ whole genome shotgun (WGS) entry which is preliminary data.</text>
</comment>
<protein>
    <submittedName>
        <fullName evidence="3">Ankyrin repeat-containing protein NPR4-like isoform X1</fullName>
    </submittedName>
</protein>
<dbReference type="PANTHER" id="PTHR24177:SF329">
    <property type="entry name" value="ANKYRIN REPEAT PROTEIN"/>
    <property type="match status" value="1"/>
</dbReference>
<dbReference type="Gene3D" id="1.25.40.20">
    <property type="entry name" value="Ankyrin repeat-containing domain"/>
    <property type="match status" value="1"/>
</dbReference>
<comment type="subcellular location">
    <subcellularLocation>
        <location evidence="1">Cell membrane</location>
        <topology evidence="1">Peripheral membrane protein</topology>
    </subcellularLocation>
</comment>
<dbReference type="EMBL" id="JAAIUW010000008">
    <property type="protein sequence ID" value="KAF7820241.1"/>
    <property type="molecule type" value="Genomic_DNA"/>
</dbReference>
<accession>A0A834TFD2</accession>
<dbReference type="SUPFAM" id="SSF48403">
    <property type="entry name" value="Ankyrin repeat"/>
    <property type="match status" value="1"/>
</dbReference>
<dbReference type="Pfam" id="PF13962">
    <property type="entry name" value="PGG"/>
    <property type="match status" value="1"/>
</dbReference>
<dbReference type="GO" id="GO:0005886">
    <property type="term" value="C:plasma membrane"/>
    <property type="evidence" value="ECO:0007669"/>
    <property type="project" value="UniProtKB-SubCell"/>
</dbReference>
<dbReference type="OrthoDB" id="1431907at2759"/>
<evidence type="ECO:0000313" key="3">
    <source>
        <dbReference type="EMBL" id="KAF7820241.1"/>
    </source>
</evidence>
<name>A0A834TFD2_9FABA</name>
<dbReference type="Proteomes" id="UP000634136">
    <property type="component" value="Unassembled WGS sequence"/>
</dbReference>
<keyword evidence="4" id="KW-1185">Reference proteome</keyword>
<organism evidence="3 4">
    <name type="scientific">Senna tora</name>
    <dbReference type="NCBI Taxonomy" id="362788"/>
    <lineage>
        <taxon>Eukaryota</taxon>
        <taxon>Viridiplantae</taxon>
        <taxon>Streptophyta</taxon>
        <taxon>Embryophyta</taxon>
        <taxon>Tracheophyta</taxon>
        <taxon>Spermatophyta</taxon>
        <taxon>Magnoliopsida</taxon>
        <taxon>eudicotyledons</taxon>
        <taxon>Gunneridae</taxon>
        <taxon>Pentapetalae</taxon>
        <taxon>rosids</taxon>
        <taxon>fabids</taxon>
        <taxon>Fabales</taxon>
        <taxon>Fabaceae</taxon>
        <taxon>Caesalpinioideae</taxon>
        <taxon>Cassia clade</taxon>
        <taxon>Senna</taxon>
    </lineage>
</organism>
<dbReference type="AlphaFoldDB" id="A0A834TFD2"/>
<evidence type="ECO:0000256" key="1">
    <source>
        <dbReference type="ARBA" id="ARBA00004202"/>
    </source>
</evidence>
<dbReference type="PANTHER" id="PTHR24177">
    <property type="entry name" value="CASKIN"/>
    <property type="match status" value="1"/>
</dbReference>
<evidence type="ECO:0000313" key="4">
    <source>
        <dbReference type="Proteomes" id="UP000634136"/>
    </source>
</evidence>
<gene>
    <name evidence="3" type="ORF">G2W53_025696</name>
</gene>
<evidence type="ECO:0000259" key="2">
    <source>
        <dbReference type="Pfam" id="PF13962"/>
    </source>
</evidence>